<organism evidence="1 2">
    <name type="scientific">Hypholoma sublateritium (strain FD-334 SS-4)</name>
    <dbReference type="NCBI Taxonomy" id="945553"/>
    <lineage>
        <taxon>Eukaryota</taxon>
        <taxon>Fungi</taxon>
        <taxon>Dikarya</taxon>
        <taxon>Basidiomycota</taxon>
        <taxon>Agaricomycotina</taxon>
        <taxon>Agaricomycetes</taxon>
        <taxon>Agaricomycetidae</taxon>
        <taxon>Agaricales</taxon>
        <taxon>Agaricineae</taxon>
        <taxon>Strophariaceae</taxon>
        <taxon>Hypholoma</taxon>
    </lineage>
</organism>
<evidence type="ECO:0000313" key="1">
    <source>
        <dbReference type="EMBL" id="KJA20196.1"/>
    </source>
</evidence>
<accession>A0A0D2NUJ6</accession>
<dbReference type="OMA" id="PRRALDM"/>
<keyword evidence="2" id="KW-1185">Reference proteome</keyword>
<dbReference type="InterPro" id="IPR011989">
    <property type="entry name" value="ARM-like"/>
</dbReference>
<dbReference type="Gene3D" id="1.25.10.10">
    <property type="entry name" value="Leucine-rich Repeat Variant"/>
    <property type="match status" value="1"/>
</dbReference>
<name>A0A0D2NUJ6_HYPSF</name>
<evidence type="ECO:0000313" key="2">
    <source>
        <dbReference type="Proteomes" id="UP000054270"/>
    </source>
</evidence>
<sequence length="781" mass="85449">MSSFPPIDLIPLERRLHELVSSIRETDNDESWDSVEKTAKELANNLRVRNATVDSHTILGKTELPQTLTSLLSLALNGSLSVEESGAHIPKDNRTGPVLEVLRVGANICMDHNENRSAVLEVAFPQSVFAILEAYAETIPSPPSAKPLPLSTSHLKVVRTAIGVLLNASIGFDPVKARLTSLEAARTIIKLSSTIYPPTSWTSYLHSSAKDAFIEEWDLRSGISNWAWRTVSALRDGQDETLQAINPDVLPWISAPLLRFCPPQAEENSPLADWDANMLDKLVQTDFDFLEESCTLIESLSLDVEDFRLELARASCYPEDTNSELCLNTILNFIEHGAYPPLWSNPIFADTERKNKEKAFDICKAALIKAVVEVFGEEKNEDALWISSDSKQPGGPIVAKFVQWIKRFVEQVGVGAIGSTRDDMTICASLSLGNLVRKVNVAVSLLSPPYSLAPILASPRFISPSTDIKLKHGILGLLKHLAQFSKLSAVIPTSLADVGIIERISTSGIWDEKSDAMADVIQLSAIGVAKHMCHASLDHTFALVLPNDKDRPAGLSQILALIKRSDSVSIKSEGSRVLVNVVKTIWFSERVPDASEEKKRKREQCISILLTEECATILTGLISRSNKYPILVNEGIVAISLLATHKLGGSLVTNALTVPPNGDAPLSLSTSIDVASSLPTPSSRNDGLPIPRHALDMLVFVLRNVDNPVNFPIEVRINTCTFFLQLPRFAPAASLAKIWDAVIPVVQQVVEDSEGIKEEEKLVKAANVLLDNWKRPQVTSA</sequence>
<dbReference type="GO" id="GO:0005085">
    <property type="term" value="F:guanyl-nucleotide exchange factor activity"/>
    <property type="evidence" value="ECO:0007669"/>
    <property type="project" value="InterPro"/>
</dbReference>
<dbReference type="Proteomes" id="UP000054270">
    <property type="component" value="Unassembled WGS sequence"/>
</dbReference>
<dbReference type="STRING" id="945553.A0A0D2NUJ6"/>
<dbReference type="InterPro" id="IPR040144">
    <property type="entry name" value="RAP1GDS1"/>
</dbReference>
<dbReference type="EMBL" id="KN817569">
    <property type="protein sequence ID" value="KJA20196.1"/>
    <property type="molecule type" value="Genomic_DNA"/>
</dbReference>
<protein>
    <submittedName>
        <fullName evidence="1">Uncharacterized protein</fullName>
    </submittedName>
</protein>
<dbReference type="SUPFAM" id="SSF48371">
    <property type="entry name" value="ARM repeat"/>
    <property type="match status" value="1"/>
</dbReference>
<dbReference type="OrthoDB" id="26149at2759"/>
<reference evidence="2" key="1">
    <citation type="submission" date="2014-04" db="EMBL/GenBank/DDBJ databases">
        <title>Evolutionary Origins and Diversification of the Mycorrhizal Mutualists.</title>
        <authorList>
            <consortium name="DOE Joint Genome Institute"/>
            <consortium name="Mycorrhizal Genomics Consortium"/>
            <person name="Kohler A."/>
            <person name="Kuo A."/>
            <person name="Nagy L.G."/>
            <person name="Floudas D."/>
            <person name="Copeland A."/>
            <person name="Barry K.W."/>
            <person name="Cichocki N."/>
            <person name="Veneault-Fourrey C."/>
            <person name="LaButti K."/>
            <person name="Lindquist E.A."/>
            <person name="Lipzen A."/>
            <person name="Lundell T."/>
            <person name="Morin E."/>
            <person name="Murat C."/>
            <person name="Riley R."/>
            <person name="Ohm R."/>
            <person name="Sun H."/>
            <person name="Tunlid A."/>
            <person name="Henrissat B."/>
            <person name="Grigoriev I.V."/>
            <person name="Hibbett D.S."/>
            <person name="Martin F."/>
        </authorList>
    </citation>
    <scope>NUCLEOTIDE SEQUENCE [LARGE SCALE GENOMIC DNA]</scope>
    <source>
        <strain evidence="2">FD-334 SS-4</strain>
    </source>
</reference>
<gene>
    <name evidence="1" type="ORF">HYPSUDRAFT_56121</name>
</gene>
<proteinExistence type="predicted"/>
<dbReference type="InterPro" id="IPR016024">
    <property type="entry name" value="ARM-type_fold"/>
</dbReference>
<dbReference type="PANTHER" id="PTHR10957">
    <property type="entry name" value="RAP1 GTPASE-GDP DISSOCIATION STIMULATOR 1"/>
    <property type="match status" value="1"/>
</dbReference>
<dbReference type="AlphaFoldDB" id="A0A0D2NUJ6"/>